<comment type="caution">
    <text evidence="2">The sequence shown here is derived from an EMBL/GenBank/DDBJ whole genome shotgun (WGS) entry which is preliminary data.</text>
</comment>
<sequence length="429" mass="48390">MSDSELNHQGAECPRVGIGTDPLSVIDPVLTAEEDAVSGVPDPPTRSLESNETPVQETFNRLDSQPPSLRSSVSVSDKNVLTEEDAVSGVPDPPIRSFNRLDSQPPSSSSSVSVLDKDVLTASDFGNLKFKNFESINILPRKEGETGVLSEFDNPVLKLNGGSGYLSNDDLKQIASLLVRTIGVKPSPGDPDYSSDLHFTPLLSDSGKLLMKPRSTFGYEKVKKLEWFDYLAKAVPILRDKVHRSTRQEYVRWLLTDYKTIFKFYKDGKEKGPPRKTEGSNRKKRKKDSLYALALKKTNGHSMLMMELIELQVKCVVLSILKPPLRIQQTYLRSLQKIQRYADEYPKEFKDFVESKANDPSLKSLVQSKDIMRICGKIWDKHPHVKEAFDSFYTNVESKDRKKRIFNGFTGYIKSPSRKNSNHSNTHTE</sequence>
<feature type="region of interest" description="Disordered" evidence="1">
    <location>
        <begin position="1"/>
        <end position="112"/>
    </location>
</feature>
<evidence type="ECO:0000313" key="2">
    <source>
        <dbReference type="EMBL" id="KAH3674971.1"/>
    </source>
</evidence>
<organism evidence="2 3">
    <name type="scientific">Wickerhamomyces pijperi</name>
    <name type="common">Yeast</name>
    <name type="synonym">Pichia pijperi</name>
    <dbReference type="NCBI Taxonomy" id="599730"/>
    <lineage>
        <taxon>Eukaryota</taxon>
        <taxon>Fungi</taxon>
        <taxon>Dikarya</taxon>
        <taxon>Ascomycota</taxon>
        <taxon>Saccharomycotina</taxon>
        <taxon>Saccharomycetes</taxon>
        <taxon>Phaffomycetales</taxon>
        <taxon>Wickerhamomycetaceae</taxon>
        <taxon>Wickerhamomyces</taxon>
    </lineage>
</organism>
<reference evidence="2" key="1">
    <citation type="journal article" date="2021" name="Open Biol.">
        <title>Shared evolutionary footprints suggest mitochondrial oxidative damage underlies multiple complex I losses in fungi.</title>
        <authorList>
            <person name="Schikora-Tamarit M.A."/>
            <person name="Marcet-Houben M."/>
            <person name="Nosek J."/>
            <person name="Gabaldon T."/>
        </authorList>
    </citation>
    <scope>NUCLEOTIDE SEQUENCE</scope>
    <source>
        <strain evidence="2">CBS2887</strain>
    </source>
</reference>
<dbReference type="Proteomes" id="UP000774326">
    <property type="component" value="Unassembled WGS sequence"/>
</dbReference>
<dbReference type="AlphaFoldDB" id="A0A9P8TDC6"/>
<dbReference type="EMBL" id="JAEUBG010005439">
    <property type="protein sequence ID" value="KAH3674971.1"/>
    <property type="molecule type" value="Genomic_DNA"/>
</dbReference>
<evidence type="ECO:0000256" key="1">
    <source>
        <dbReference type="SAM" id="MobiDB-lite"/>
    </source>
</evidence>
<feature type="compositionally biased region" description="Polar residues" evidence="1">
    <location>
        <begin position="47"/>
        <end position="79"/>
    </location>
</feature>
<gene>
    <name evidence="2" type="ORF">WICPIJ_009416</name>
</gene>
<accession>A0A9P8TDC6</accession>
<protein>
    <submittedName>
        <fullName evidence="2">Uncharacterized protein</fullName>
    </submittedName>
</protein>
<feature type="compositionally biased region" description="Low complexity" evidence="1">
    <location>
        <begin position="103"/>
        <end position="112"/>
    </location>
</feature>
<evidence type="ECO:0000313" key="3">
    <source>
        <dbReference type="Proteomes" id="UP000774326"/>
    </source>
</evidence>
<name>A0A9P8TDC6_WICPI</name>
<reference evidence="2" key="2">
    <citation type="submission" date="2021-01" db="EMBL/GenBank/DDBJ databases">
        <authorList>
            <person name="Schikora-Tamarit M.A."/>
        </authorList>
    </citation>
    <scope>NUCLEOTIDE SEQUENCE</scope>
    <source>
        <strain evidence="2">CBS2887</strain>
    </source>
</reference>
<keyword evidence="3" id="KW-1185">Reference proteome</keyword>
<proteinExistence type="predicted"/>